<organism evidence="2 3">
    <name type="scientific">Eleusine coracana subsp. coracana</name>
    <dbReference type="NCBI Taxonomy" id="191504"/>
    <lineage>
        <taxon>Eukaryota</taxon>
        <taxon>Viridiplantae</taxon>
        <taxon>Streptophyta</taxon>
        <taxon>Embryophyta</taxon>
        <taxon>Tracheophyta</taxon>
        <taxon>Spermatophyta</taxon>
        <taxon>Magnoliopsida</taxon>
        <taxon>Liliopsida</taxon>
        <taxon>Poales</taxon>
        <taxon>Poaceae</taxon>
        <taxon>PACMAD clade</taxon>
        <taxon>Chloridoideae</taxon>
        <taxon>Cynodonteae</taxon>
        <taxon>Eleusininae</taxon>
        <taxon>Eleusine</taxon>
    </lineage>
</organism>
<evidence type="ECO:0000313" key="2">
    <source>
        <dbReference type="EMBL" id="GJN11283.1"/>
    </source>
</evidence>
<comment type="caution">
    <text evidence="2">The sequence shown here is derived from an EMBL/GenBank/DDBJ whole genome shotgun (WGS) entry which is preliminary data.</text>
</comment>
<dbReference type="InterPro" id="IPR026960">
    <property type="entry name" value="RVT-Znf"/>
</dbReference>
<keyword evidence="3" id="KW-1185">Reference proteome</keyword>
<dbReference type="Pfam" id="PF13966">
    <property type="entry name" value="zf-RVT"/>
    <property type="match status" value="1"/>
</dbReference>
<accession>A0AAV5DLA3</accession>
<evidence type="ECO:0000313" key="3">
    <source>
        <dbReference type="Proteomes" id="UP001054889"/>
    </source>
</evidence>
<protein>
    <recommendedName>
        <fullName evidence="1">Reverse transcriptase zinc-binding domain-containing protein</fullName>
    </recommendedName>
</protein>
<dbReference type="AlphaFoldDB" id="A0AAV5DLA3"/>
<dbReference type="EMBL" id="BQKI01000018">
    <property type="protein sequence ID" value="GJN11283.1"/>
    <property type="molecule type" value="Genomic_DNA"/>
</dbReference>
<dbReference type="PANTHER" id="PTHR33116">
    <property type="entry name" value="REVERSE TRANSCRIPTASE ZINC-BINDING DOMAIN-CONTAINING PROTEIN-RELATED-RELATED"/>
    <property type="match status" value="1"/>
</dbReference>
<dbReference type="SUPFAM" id="SSF56672">
    <property type="entry name" value="DNA/RNA polymerases"/>
    <property type="match status" value="1"/>
</dbReference>
<gene>
    <name evidence="2" type="primary">ga29462</name>
    <name evidence="2" type="ORF">PR202_ga29462</name>
</gene>
<dbReference type="Gene3D" id="3.30.70.270">
    <property type="match status" value="1"/>
</dbReference>
<dbReference type="Proteomes" id="UP001054889">
    <property type="component" value="Unassembled WGS sequence"/>
</dbReference>
<dbReference type="PANTHER" id="PTHR33116:SF78">
    <property type="entry name" value="OS12G0587133 PROTEIN"/>
    <property type="match status" value="1"/>
</dbReference>
<evidence type="ECO:0000259" key="1">
    <source>
        <dbReference type="Pfam" id="PF13966"/>
    </source>
</evidence>
<dbReference type="InterPro" id="IPR043502">
    <property type="entry name" value="DNA/RNA_pol_sf"/>
</dbReference>
<reference evidence="2" key="1">
    <citation type="journal article" date="2018" name="DNA Res.">
        <title>Multiple hybrid de novo genome assembly of finger millet, an orphan allotetraploid crop.</title>
        <authorList>
            <person name="Hatakeyama M."/>
            <person name="Aluri S."/>
            <person name="Balachadran M.T."/>
            <person name="Sivarajan S.R."/>
            <person name="Patrignani A."/>
            <person name="Gruter S."/>
            <person name="Poveda L."/>
            <person name="Shimizu-Inatsugi R."/>
            <person name="Baeten J."/>
            <person name="Francoijs K.J."/>
            <person name="Nataraja K.N."/>
            <person name="Reddy Y.A.N."/>
            <person name="Phadnis S."/>
            <person name="Ravikumar R.L."/>
            <person name="Schlapbach R."/>
            <person name="Sreeman S.M."/>
            <person name="Shimizu K.K."/>
        </authorList>
    </citation>
    <scope>NUCLEOTIDE SEQUENCE</scope>
</reference>
<feature type="domain" description="Reverse transcriptase zinc-binding" evidence="1">
    <location>
        <begin position="350"/>
        <end position="434"/>
    </location>
</feature>
<dbReference type="InterPro" id="IPR043128">
    <property type="entry name" value="Rev_trsase/Diguanyl_cyclase"/>
</dbReference>
<name>A0AAV5DLA3_ELECO</name>
<reference evidence="2" key="2">
    <citation type="submission" date="2021-12" db="EMBL/GenBank/DDBJ databases">
        <title>Resequencing data analysis of finger millet.</title>
        <authorList>
            <person name="Hatakeyama M."/>
            <person name="Aluri S."/>
            <person name="Balachadran M.T."/>
            <person name="Sivarajan S.R."/>
            <person name="Poveda L."/>
            <person name="Shimizu-Inatsugi R."/>
            <person name="Schlapbach R."/>
            <person name="Sreeman S.M."/>
            <person name="Shimizu K.K."/>
        </authorList>
    </citation>
    <scope>NUCLEOTIDE SEQUENCE</scope>
</reference>
<sequence length="527" mass="60232">MEAINALIRRAEEHQLLTPLGQTAVKNRVFIYADDLVIFLKPTEKDLKLIRAVLNLFAEATGLETNVNKCQFSPIRCTDEDIALVQQFFLCQLQHFPCKYLGAPLSIYKLKKEDLQPLVDSVGDRLPTWKAGLLNRAGRVALTKATLSAIPIHLSISVGLPPWTIRAIDKFRKGFVWSGTPAVSGGRCLVAWQKVCRPVDLGGLGILDLSKHSYALSLLWQWLRRTDSSRTWASLPAQIDPVVQQLFDISVTVDIGDGAKTLFWLDHWIHGKCIQQLAPNVFQAVPKRIQKSRTVMEGLANGSWIRDIQGARTFPLIRDFLLLLGRLESINTTPNREDRFIWRWSATGEYSPSSAYRILFNGQFAIQGAKELHKTRAPARSKFFFWLVLLGRCWTSDRLQRHNLQHNGPRALCVQLTETLDHLLLGCVFSRQIWYNLLRNVGHQILTPTADSAIVDWWLTARKRIPKAHRKGFDSLVVLVTWEVWKERNRRVFQRTSRNVMELLTTIQEVGRNWIMAGFRALSDFIQ</sequence>
<proteinExistence type="predicted"/>